<gene>
    <name evidence="1" type="ORF">BKN37_14690</name>
</gene>
<dbReference type="SUPFAM" id="SSF52777">
    <property type="entry name" value="CoA-dependent acyltransferases"/>
    <property type="match status" value="1"/>
</dbReference>
<dbReference type="RefSeq" id="WP_071027091.1">
    <property type="nucleotide sequence ID" value="NZ_MLQM01000075.1"/>
</dbReference>
<keyword evidence="2" id="KW-1185">Reference proteome</keyword>
<name>A0A1S1NCZ5_9MYCO</name>
<dbReference type="AlphaFoldDB" id="A0A1S1NCZ5"/>
<dbReference type="EMBL" id="MLQM01000075">
    <property type="protein sequence ID" value="OHV03490.1"/>
    <property type="molecule type" value="Genomic_DNA"/>
</dbReference>
<reference evidence="1 2" key="1">
    <citation type="submission" date="2016-10" db="EMBL/GenBank/DDBJ databases">
        <title>Genome sequence of Mycobacterium talmonii.</title>
        <authorList>
            <person name="Greninger A.L."/>
            <person name="Elliott B."/>
            <person name="Vasireddy S."/>
            <person name="Vasireddy R."/>
        </authorList>
    </citation>
    <scope>NUCLEOTIDE SEQUENCE [LARGE SCALE GENOMIC DNA]</scope>
    <source>
        <strain evidence="2">NE-TNMC-100812</strain>
    </source>
</reference>
<proteinExistence type="predicted"/>
<sequence>MSNVLELLDQTAFDVERATGATNQLQCVWVYNRPVDIDGLRRLHERLHRGPLLGRGIERSPLPFGRHRWTSPNRSADIEIVASPRSREEFDAWLDEQPPVPLDVQRGPGWHLAVLPFTDGGAGISLVASHCLIDGVGLCDALADAACGRGTTVGWPAAASRRPWRAVREDMRQTVRDIPDIGRAIVAAARLARHNGSQAGSAAPAAAGPDERIAIPRETIFVDADEWEARARSLGGTSNALLAGVAARLARRLGRVTPAGLVTLTMPVNERGPDDTRAGAVTEVDITVDPTPATTDLRGIRAAIKQALTRQREAPDERWALLPVVPLLPQWLIRRISVVYGSETRVVSSNLGVIAPGANRPDGTDADYFAMTWRYPRATKTLLHRAGGVLAVLSGTLHGRVFISVLAYQPGKSSEDLRLSLSSTLNEFSLAGTRLQ</sequence>
<comment type="caution">
    <text evidence="1">The sequence shown here is derived from an EMBL/GenBank/DDBJ whole genome shotgun (WGS) entry which is preliminary data.</text>
</comment>
<protein>
    <recommendedName>
        <fullName evidence="3">Diacylglycerol O-acyltransferase</fullName>
    </recommendedName>
</protein>
<organism evidence="1 2">
    <name type="scientific">Mycobacterium talmoniae</name>
    <dbReference type="NCBI Taxonomy" id="1858794"/>
    <lineage>
        <taxon>Bacteria</taxon>
        <taxon>Bacillati</taxon>
        <taxon>Actinomycetota</taxon>
        <taxon>Actinomycetes</taxon>
        <taxon>Mycobacteriales</taxon>
        <taxon>Mycobacteriaceae</taxon>
        <taxon>Mycobacterium</taxon>
    </lineage>
</organism>
<evidence type="ECO:0000313" key="2">
    <source>
        <dbReference type="Proteomes" id="UP000179734"/>
    </source>
</evidence>
<evidence type="ECO:0008006" key="3">
    <source>
        <dbReference type="Google" id="ProtNLM"/>
    </source>
</evidence>
<accession>A0A1S1NCZ5</accession>
<dbReference type="Proteomes" id="UP000179734">
    <property type="component" value="Unassembled WGS sequence"/>
</dbReference>
<evidence type="ECO:0000313" key="1">
    <source>
        <dbReference type="EMBL" id="OHV03490.1"/>
    </source>
</evidence>